<accession>A0A803Q3Y4</accession>
<dbReference type="EnsemblPlants" id="evm.model.07.1805">
    <property type="protein sequence ID" value="cds.evm.model.07.1805"/>
    <property type="gene ID" value="evm.TU.07.1805"/>
</dbReference>
<keyword evidence="3" id="KW-1185">Reference proteome</keyword>
<reference evidence="2" key="1">
    <citation type="submission" date="2018-11" db="EMBL/GenBank/DDBJ databases">
        <authorList>
            <person name="Grassa J C."/>
        </authorList>
    </citation>
    <scope>NUCLEOTIDE SEQUENCE [LARGE SCALE GENOMIC DNA]</scope>
</reference>
<feature type="compositionally biased region" description="Basic and acidic residues" evidence="1">
    <location>
        <begin position="424"/>
        <end position="436"/>
    </location>
</feature>
<feature type="compositionally biased region" description="Polar residues" evidence="1">
    <location>
        <begin position="404"/>
        <end position="420"/>
    </location>
</feature>
<sequence length="641" mass="70367">MRVVRVSGFGGGSAVVRPLCFIHLRTPSSCRPIGNEHGSSLATSATAMLSAGRRSGSRSYVGKEKRVVWSPEIPFGTPAAMVASSGMLTNDDSSVMVKESPAISHFNKDSLNFKIPCANEESSRAKVNEFIKEKNNSGPCMTIGPRQFLNTYPACGTAPSLLNKLREQGKGQVVSPFLSIGPLAKEKEKGLFICKNNNGIFGDGPPKTLSNESFICGQEVKLHHDEKLALSNFFQTQNTLLQELKNFGSLDLYEIKAIGGDFGVPTISETIARSTPLKKRKFDGASTSLCPRPWKLLRPLPWAISDFSWNTEKSNNATNVKEDEPSGDISLSNSESIGPENWCTKGKNVISSRPMVGTFVVEDSVLPERKAPDTRSSSSVTRSKDDSMDTNQDVDFGEDKSSTKESPPTSNSKGKNISLSSEEEGVRTHQEAEINVHLKPSQPIISTGGIDNLADNTELSSLNEATGYDQGNQEAIPTPRRRGRPRSKSSLVEEASSSKKKRGRPTKNKQHLGATPKAFKWQKSTRYGSDNFTTIKHLWEEERTGIIKGPDPAPPLSQAFLEKIRIMQVNGSVVRKKIWHHETSVFCSMKRGYWLAMVPSCRHWFKLESIVHCLVAEFGMDSDGVQRVWLAFSTVSPVVDG</sequence>
<dbReference type="AlphaFoldDB" id="A0A803Q3Y4"/>
<reference evidence="2" key="2">
    <citation type="submission" date="2021-03" db="UniProtKB">
        <authorList>
            <consortium name="EnsemblPlants"/>
        </authorList>
    </citation>
    <scope>IDENTIFICATION</scope>
</reference>
<protein>
    <submittedName>
        <fullName evidence="2">Uncharacterized protein</fullName>
    </submittedName>
</protein>
<organism evidence="2 3">
    <name type="scientific">Cannabis sativa</name>
    <name type="common">Hemp</name>
    <name type="synonym">Marijuana</name>
    <dbReference type="NCBI Taxonomy" id="3483"/>
    <lineage>
        <taxon>Eukaryota</taxon>
        <taxon>Viridiplantae</taxon>
        <taxon>Streptophyta</taxon>
        <taxon>Embryophyta</taxon>
        <taxon>Tracheophyta</taxon>
        <taxon>Spermatophyta</taxon>
        <taxon>Magnoliopsida</taxon>
        <taxon>eudicotyledons</taxon>
        <taxon>Gunneridae</taxon>
        <taxon>Pentapetalae</taxon>
        <taxon>rosids</taxon>
        <taxon>fabids</taxon>
        <taxon>Rosales</taxon>
        <taxon>Cannabaceae</taxon>
        <taxon>Cannabis</taxon>
    </lineage>
</organism>
<evidence type="ECO:0000256" key="1">
    <source>
        <dbReference type="SAM" id="MobiDB-lite"/>
    </source>
</evidence>
<feature type="compositionally biased region" description="Polar residues" evidence="1">
    <location>
        <begin position="454"/>
        <end position="475"/>
    </location>
</feature>
<feature type="region of interest" description="Disordered" evidence="1">
    <location>
        <begin position="367"/>
        <end position="518"/>
    </location>
</feature>
<evidence type="ECO:0000313" key="3">
    <source>
        <dbReference type="Proteomes" id="UP000596661"/>
    </source>
</evidence>
<proteinExistence type="predicted"/>
<name>A0A803Q3Y4_CANSA</name>
<dbReference type="EMBL" id="UZAU01000675">
    <property type="status" value="NOT_ANNOTATED_CDS"/>
    <property type="molecule type" value="Genomic_DNA"/>
</dbReference>
<dbReference type="Gramene" id="evm.model.07.1805">
    <property type="protein sequence ID" value="cds.evm.model.07.1805"/>
    <property type="gene ID" value="evm.TU.07.1805"/>
</dbReference>
<feature type="compositionally biased region" description="Basic residues" evidence="1">
    <location>
        <begin position="498"/>
        <end position="510"/>
    </location>
</feature>
<dbReference type="Proteomes" id="UP000596661">
    <property type="component" value="Chromosome 7"/>
</dbReference>
<evidence type="ECO:0000313" key="2">
    <source>
        <dbReference type="EnsemblPlants" id="cds.evm.model.07.1805"/>
    </source>
</evidence>
<feature type="region of interest" description="Disordered" evidence="1">
    <location>
        <begin position="315"/>
        <end position="340"/>
    </location>
</feature>